<evidence type="ECO:0000256" key="5">
    <source>
        <dbReference type="ARBA" id="ARBA00023136"/>
    </source>
</evidence>
<dbReference type="Proteomes" id="UP000231183">
    <property type="component" value="Unassembled WGS sequence"/>
</dbReference>
<comment type="caution">
    <text evidence="7">The sequence shown here is derived from an EMBL/GenBank/DDBJ whole genome shotgun (WGS) entry which is preliminary data.</text>
</comment>
<proteinExistence type="predicted"/>
<evidence type="ECO:0000256" key="1">
    <source>
        <dbReference type="ARBA" id="ARBA00004651"/>
    </source>
</evidence>
<feature type="transmembrane region" description="Helical" evidence="6">
    <location>
        <begin position="256"/>
        <end position="278"/>
    </location>
</feature>
<keyword evidence="4 6" id="KW-1133">Transmembrane helix</keyword>
<feature type="transmembrane region" description="Helical" evidence="6">
    <location>
        <begin position="290"/>
        <end position="308"/>
    </location>
</feature>
<dbReference type="PANTHER" id="PTHR30250">
    <property type="entry name" value="PST FAMILY PREDICTED COLANIC ACID TRANSPORTER"/>
    <property type="match status" value="1"/>
</dbReference>
<evidence type="ECO:0000313" key="8">
    <source>
        <dbReference type="Proteomes" id="UP000231183"/>
    </source>
</evidence>
<dbReference type="EMBL" id="PFBX01000005">
    <property type="protein sequence ID" value="PIT87823.1"/>
    <property type="molecule type" value="Genomic_DNA"/>
</dbReference>
<feature type="transmembrane region" description="Helical" evidence="6">
    <location>
        <begin position="140"/>
        <end position="162"/>
    </location>
</feature>
<feature type="transmembrane region" description="Helical" evidence="6">
    <location>
        <begin position="168"/>
        <end position="188"/>
    </location>
</feature>
<feature type="transmembrane region" description="Helical" evidence="6">
    <location>
        <begin position="359"/>
        <end position="380"/>
    </location>
</feature>
<evidence type="ECO:0000256" key="4">
    <source>
        <dbReference type="ARBA" id="ARBA00022989"/>
    </source>
</evidence>
<feature type="transmembrane region" description="Helical" evidence="6">
    <location>
        <begin position="77"/>
        <end position="101"/>
    </location>
</feature>
<feature type="transmembrane region" description="Helical" evidence="6">
    <location>
        <begin position="41"/>
        <end position="65"/>
    </location>
</feature>
<feature type="transmembrane region" description="Helical" evidence="6">
    <location>
        <begin position="328"/>
        <end position="347"/>
    </location>
</feature>
<evidence type="ECO:0000256" key="6">
    <source>
        <dbReference type="SAM" id="Phobius"/>
    </source>
</evidence>
<comment type="subcellular location">
    <subcellularLocation>
        <location evidence="1">Cell membrane</location>
        <topology evidence="1">Multi-pass membrane protein</topology>
    </subcellularLocation>
</comment>
<organism evidence="7 8">
    <name type="scientific">Candidatus Magasanikbacteria bacterium CG10_big_fil_rev_8_21_14_0_10_40_10</name>
    <dbReference type="NCBI Taxonomy" id="1974648"/>
    <lineage>
        <taxon>Bacteria</taxon>
        <taxon>Candidatus Magasanikiibacteriota</taxon>
    </lineage>
</organism>
<dbReference type="Pfam" id="PF01943">
    <property type="entry name" value="Polysacc_synt"/>
    <property type="match status" value="1"/>
</dbReference>
<keyword evidence="3 6" id="KW-0812">Transmembrane</keyword>
<dbReference type="InterPro" id="IPR002797">
    <property type="entry name" value="Polysacc_synth"/>
</dbReference>
<protein>
    <submittedName>
        <fullName evidence="7">Uncharacterized protein</fullName>
    </submittedName>
</protein>
<accession>A0A2M6W4V2</accession>
<evidence type="ECO:0000313" key="7">
    <source>
        <dbReference type="EMBL" id="PIT87823.1"/>
    </source>
</evidence>
<reference evidence="8" key="1">
    <citation type="submission" date="2017-09" db="EMBL/GenBank/DDBJ databases">
        <title>Depth-based differentiation of microbial function through sediment-hosted aquifers and enrichment of novel symbionts in the deep terrestrial subsurface.</title>
        <authorList>
            <person name="Probst A.J."/>
            <person name="Ladd B."/>
            <person name="Jarett J.K."/>
            <person name="Geller-Mcgrath D.E."/>
            <person name="Sieber C.M.K."/>
            <person name="Emerson J.B."/>
            <person name="Anantharaman K."/>
            <person name="Thomas B.C."/>
            <person name="Malmstrom R."/>
            <person name="Stieglmeier M."/>
            <person name="Klingl A."/>
            <person name="Woyke T."/>
            <person name="Ryan C.M."/>
            <person name="Banfield J.F."/>
        </authorList>
    </citation>
    <scope>NUCLEOTIDE SEQUENCE [LARGE SCALE GENOMIC DNA]</scope>
</reference>
<dbReference type="PANTHER" id="PTHR30250:SF11">
    <property type="entry name" value="O-ANTIGEN TRANSPORTER-RELATED"/>
    <property type="match status" value="1"/>
</dbReference>
<feature type="transmembrane region" description="Helical" evidence="6">
    <location>
        <begin position="209"/>
        <end position="228"/>
    </location>
</feature>
<dbReference type="InterPro" id="IPR050833">
    <property type="entry name" value="Poly_Biosynth_Transport"/>
</dbReference>
<evidence type="ECO:0000256" key="2">
    <source>
        <dbReference type="ARBA" id="ARBA00022475"/>
    </source>
</evidence>
<keyword evidence="5 6" id="KW-0472">Membrane</keyword>
<sequence>MEQSIAKNISFFTTASILQKIISFAYFALVARLVGVENTGLYFFAIAYATIFSVIADFGLGAMLTRQIARNTDQTQTYLNSILSVKILFGLATYVLLVIAVNLSAYPPMTKNLIYLCGFTVFFDNLHNLFYAVFRANKNLFFESIGLVISQALTLIIGSLALWLSWPLYFLIIAYAIPSFLNFIFSALMVKRHLKIKVRLAFDKKIIKFFLLGAIPFAAAGLIARLYSYSDSIIMSKMLSNYDLGLWSSAFKLNTAFQFLPIALSTGLYPVFSSLYKIDTDQISRLYQKGCRYIFIISLPIVFGFVSLSDQIIEQVFGSNYANASVPFRILALSLFFTFITFLNGALLNAVDKQKIQTYILTAVLIISVSLNLILIPILGITGASIASLLSSLVFAGLGSRQAKLITKLPVWPIFKVFNRSLWPAVIMGVTVYYLSSQINLPANIIIGAFIYFGLSWLFQAVKKSDINRLAIFFLKKQPN</sequence>
<dbReference type="CDD" id="cd13128">
    <property type="entry name" value="MATE_Wzx_like"/>
    <property type="match status" value="1"/>
</dbReference>
<name>A0A2M6W4V2_9BACT</name>
<dbReference type="GO" id="GO:0005886">
    <property type="term" value="C:plasma membrane"/>
    <property type="evidence" value="ECO:0007669"/>
    <property type="project" value="UniProtKB-SubCell"/>
</dbReference>
<gene>
    <name evidence="7" type="ORF">COU31_00640</name>
</gene>
<feature type="transmembrane region" description="Helical" evidence="6">
    <location>
        <begin position="441"/>
        <end position="459"/>
    </location>
</feature>
<dbReference type="AlphaFoldDB" id="A0A2M6W4V2"/>
<keyword evidence="2" id="KW-1003">Cell membrane</keyword>
<feature type="transmembrane region" description="Helical" evidence="6">
    <location>
        <begin position="9"/>
        <end position="29"/>
    </location>
</feature>
<evidence type="ECO:0000256" key="3">
    <source>
        <dbReference type="ARBA" id="ARBA00022692"/>
    </source>
</evidence>
<feature type="transmembrane region" description="Helical" evidence="6">
    <location>
        <begin position="113"/>
        <end position="133"/>
    </location>
</feature>